<feature type="transmembrane region" description="Helical" evidence="1">
    <location>
        <begin position="104"/>
        <end position="125"/>
    </location>
</feature>
<sequence>MIIFMSFLGIIKIETYYDFSKLSSDCICYRIVRMPEREIICCGPSGWTKAIAWIQIVMNSFTTCALLMYTYALIDTVGTNGGDIVLEDFSYHSNYVTTLTSAQFFSLVVFAVLVSVVGLVMGVVLLQGAKQQNVKYLTAWIHFAAFLMVCNLVSIVLRDSSIDEIIYRLGFTASLYGFGIMVVRMHVHDIQRRREFEDEKPPEYSQIMSV</sequence>
<keyword evidence="1" id="KW-0472">Membrane</keyword>
<dbReference type="Proteomes" id="UP000708208">
    <property type="component" value="Unassembled WGS sequence"/>
</dbReference>
<evidence type="ECO:0000313" key="3">
    <source>
        <dbReference type="Proteomes" id="UP000708208"/>
    </source>
</evidence>
<comment type="caution">
    <text evidence="2">The sequence shown here is derived from an EMBL/GenBank/DDBJ whole genome shotgun (WGS) entry which is preliminary data.</text>
</comment>
<keyword evidence="1" id="KW-1133">Transmembrane helix</keyword>
<keyword evidence="1" id="KW-0812">Transmembrane</keyword>
<dbReference type="EMBL" id="CAJVCH010545959">
    <property type="protein sequence ID" value="CAG7828052.1"/>
    <property type="molecule type" value="Genomic_DNA"/>
</dbReference>
<feature type="transmembrane region" description="Helical" evidence="1">
    <location>
        <begin position="56"/>
        <end position="74"/>
    </location>
</feature>
<proteinExistence type="predicted"/>
<dbReference type="OrthoDB" id="8295402at2759"/>
<reference evidence="2" key="1">
    <citation type="submission" date="2021-06" db="EMBL/GenBank/DDBJ databases">
        <authorList>
            <person name="Hodson N. C."/>
            <person name="Mongue J. A."/>
            <person name="Jaron S. K."/>
        </authorList>
    </citation>
    <scope>NUCLEOTIDE SEQUENCE</scope>
</reference>
<accession>A0A8J2LAL0</accession>
<feature type="transmembrane region" description="Helical" evidence="1">
    <location>
        <begin position="137"/>
        <end position="157"/>
    </location>
</feature>
<evidence type="ECO:0000313" key="2">
    <source>
        <dbReference type="EMBL" id="CAG7828052.1"/>
    </source>
</evidence>
<feature type="transmembrane region" description="Helical" evidence="1">
    <location>
        <begin position="169"/>
        <end position="187"/>
    </location>
</feature>
<name>A0A8J2LAL0_9HEXA</name>
<keyword evidence="3" id="KW-1185">Reference proteome</keyword>
<gene>
    <name evidence="2" type="ORF">AFUS01_LOCUS38003</name>
</gene>
<evidence type="ECO:0000256" key="1">
    <source>
        <dbReference type="SAM" id="Phobius"/>
    </source>
</evidence>
<dbReference type="AlphaFoldDB" id="A0A8J2LAL0"/>
<protein>
    <submittedName>
        <fullName evidence="2">Uncharacterized protein</fullName>
    </submittedName>
</protein>
<organism evidence="2 3">
    <name type="scientific">Allacma fusca</name>
    <dbReference type="NCBI Taxonomy" id="39272"/>
    <lineage>
        <taxon>Eukaryota</taxon>
        <taxon>Metazoa</taxon>
        <taxon>Ecdysozoa</taxon>
        <taxon>Arthropoda</taxon>
        <taxon>Hexapoda</taxon>
        <taxon>Collembola</taxon>
        <taxon>Symphypleona</taxon>
        <taxon>Sminthuridae</taxon>
        <taxon>Allacma</taxon>
    </lineage>
</organism>